<name>A0A2N0B4B9_9LEPT</name>
<dbReference type="OrthoDB" id="9888466at2"/>
<feature type="transmembrane region" description="Helical" evidence="1">
    <location>
        <begin position="43"/>
        <end position="63"/>
    </location>
</feature>
<evidence type="ECO:0000256" key="1">
    <source>
        <dbReference type="SAM" id="Phobius"/>
    </source>
</evidence>
<feature type="transmembrane region" description="Helical" evidence="1">
    <location>
        <begin position="12"/>
        <end position="31"/>
    </location>
</feature>
<dbReference type="EMBL" id="NPEF01000289">
    <property type="protein sequence ID" value="PJZ91407.1"/>
    <property type="molecule type" value="Genomic_DNA"/>
</dbReference>
<organism evidence="2">
    <name type="scientific">Leptospira ellisii</name>
    <dbReference type="NCBI Taxonomy" id="2023197"/>
    <lineage>
        <taxon>Bacteria</taxon>
        <taxon>Pseudomonadati</taxon>
        <taxon>Spirochaetota</taxon>
        <taxon>Spirochaetia</taxon>
        <taxon>Leptospirales</taxon>
        <taxon>Leptospiraceae</taxon>
        <taxon>Leptospira</taxon>
    </lineage>
</organism>
<dbReference type="AlphaFoldDB" id="A0A2N0B4B9"/>
<proteinExistence type="predicted"/>
<reference evidence="2" key="1">
    <citation type="submission" date="2017-07" db="EMBL/GenBank/DDBJ databases">
        <title>Leptospira spp. isolated from tropical soils.</title>
        <authorList>
            <person name="Thibeaux R."/>
            <person name="Iraola G."/>
            <person name="Ferres I."/>
            <person name="Bierque E."/>
            <person name="Girault D."/>
            <person name="Soupe-Gilbert M.-E."/>
            <person name="Picardeau M."/>
            <person name="Goarant C."/>
        </authorList>
    </citation>
    <scope>NUCLEOTIDE SEQUENCE [LARGE SCALE GENOMIC DNA]</scope>
    <source>
        <strain evidence="2">ATI7-C-A5</strain>
    </source>
</reference>
<evidence type="ECO:0000313" key="2">
    <source>
        <dbReference type="EMBL" id="PJZ91407.1"/>
    </source>
</evidence>
<gene>
    <name evidence="2" type="ORF">CH379_18845</name>
</gene>
<protein>
    <submittedName>
        <fullName evidence="2">Uncharacterized protein</fullName>
    </submittedName>
</protein>
<keyword evidence="1" id="KW-0812">Transmembrane</keyword>
<sequence length="112" mass="13035">MGRKRKPDLTAILLLGIAMLILTVVAYYHWIKRISRSTLDIKLKITIYFFHFANVALVITTIFHKTPLVKDYGVINFIIEFSFSSLIAFIPSLALEWALEKFQFILRRTDTI</sequence>
<keyword evidence="1" id="KW-0472">Membrane</keyword>
<keyword evidence="1" id="KW-1133">Transmembrane helix</keyword>
<accession>A0A2N0B4B9</accession>
<comment type="caution">
    <text evidence="2">The sequence shown here is derived from an EMBL/GenBank/DDBJ whole genome shotgun (WGS) entry which is preliminary data.</text>
</comment>
<feature type="transmembrane region" description="Helical" evidence="1">
    <location>
        <begin position="75"/>
        <end position="99"/>
    </location>
</feature>